<dbReference type="SUPFAM" id="SSF46785">
    <property type="entry name" value="Winged helix' DNA-binding domain"/>
    <property type="match status" value="1"/>
</dbReference>
<dbReference type="Pfam" id="PF07729">
    <property type="entry name" value="FCD"/>
    <property type="match status" value="1"/>
</dbReference>
<keyword evidence="3" id="KW-0804">Transcription</keyword>
<keyword evidence="5" id="KW-0614">Plasmid</keyword>
<dbReference type="GeneID" id="34307592"/>
<dbReference type="InterPro" id="IPR036388">
    <property type="entry name" value="WH-like_DNA-bd_sf"/>
</dbReference>
<dbReference type="SMART" id="SM00895">
    <property type="entry name" value="FCD"/>
    <property type="match status" value="1"/>
</dbReference>
<keyword evidence="1" id="KW-0805">Transcription regulation</keyword>
<dbReference type="EMBL" id="CP002880">
    <property type="protein sequence ID" value="AEI83009.1"/>
    <property type="molecule type" value="Genomic_DNA"/>
</dbReference>
<dbReference type="InterPro" id="IPR011711">
    <property type="entry name" value="GntR_C"/>
</dbReference>
<evidence type="ECO:0000256" key="2">
    <source>
        <dbReference type="ARBA" id="ARBA00023125"/>
    </source>
</evidence>
<dbReference type="Proteomes" id="UP000006798">
    <property type="component" value="Plasmid pBB2"/>
</dbReference>
<dbReference type="GO" id="GO:0003677">
    <property type="term" value="F:DNA binding"/>
    <property type="evidence" value="ECO:0007669"/>
    <property type="project" value="UniProtKB-KW"/>
</dbReference>
<dbReference type="PROSITE" id="PS50949">
    <property type="entry name" value="HTH_GNTR"/>
    <property type="match status" value="1"/>
</dbReference>
<feature type="domain" description="HTH gntR-type" evidence="4">
    <location>
        <begin position="12"/>
        <end position="79"/>
    </location>
</feature>
<name>F8GYR8_CUPNN</name>
<dbReference type="SUPFAM" id="SSF48008">
    <property type="entry name" value="GntR ligand-binding domain-like"/>
    <property type="match status" value="1"/>
</dbReference>
<proteinExistence type="predicted"/>
<dbReference type="KEGG" id="cnc:CNE_BB2p01980"/>
<dbReference type="PANTHER" id="PTHR43537:SF51">
    <property type="entry name" value="HTH-TYPE TRANSCRIPTIONAL REGULATOR LGOR-RELATED"/>
    <property type="match status" value="1"/>
</dbReference>
<accession>F8GYR8</accession>
<evidence type="ECO:0000313" key="6">
    <source>
        <dbReference type="Proteomes" id="UP000006798"/>
    </source>
</evidence>
<dbReference type="RefSeq" id="WP_013954292.1">
    <property type="nucleotide sequence ID" value="NC_015724.1"/>
</dbReference>
<dbReference type="SMART" id="SM00345">
    <property type="entry name" value="HTH_GNTR"/>
    <property type="match status" value="1"/>
</dbReference>
<evidence type="ECO:0000256" key="1">
    <source>
        <dbReference type="ARBA" id="ARBA00023015"/>
    </source>
</evidence>
<dbReference type="AlphaFoldDB" id="F8GYR8"/>
<gene>
    <name evidence="5" type="ordered locus">CNE_BB2p01980</name>
</gene>
<evidence type="ECO:0000259" key="4">
    <source>
        <dbReference type="PROSITE" id="PS50949"/>
    </source>
</evidence>
<protein>
    <submittedName>
        <fullName evidence="5">Transcriptional regulator GntR family</fullName>
    </submittedName>
</protein>
<keyword evidence="2" id="KW-0238">DNA-binding</keyword>
<dbReference type="Gene3D" id="1.10.10.10">
    <property type="entry name" value="Winged helix-like DNA-binding domain superfamily/Winged helix DNA-binding domain"/>
    <property type="match status" value="1"/>
</dbReference>
<reference evidence="5 6" key="1">
    <citation type="journal article" date="2011" name="J. Bacteriol.">
        <title>Complete genome sequence of the type strain Cupriavidus necator N-1.</title>
        <authorList>
            <person name="Poehlein A."/>
            <person name="Kusian B."/>
            <person name="Friedrich B."/>
            <person name="Daniel R."/>
            <person name="Bowien B."/>
        </authorList>
    </citation>
    <scope>NUCLEOTIDE SEQUENCE [LARGE SCALE GENOMIC DNA]</scope>
    <source>
        <strain evidence="6">ATCC 43291 / DSM 13513 / CCUG 52238 / LMG 8453 / N-1</strain>
        <plasmid evidence="5 6">pBB2</plasmid>
    </source>
</reference>
<dbReference type="InterPro" id="IPR000524">
    <property type="entry name" value="Tscrpt_reg_HTH_GntR"/>
</dbReference>
<dbReference type="GO" id="GO:0003700">
    <property type="term" value="F:DNA-binding transcription factor activity"/>
    <property type="evidence" value="ECO:0007669"/>
    <property type="project" value="InterPro"/>
</dbReference>
<evidence type="ECO:0000313" key="5">
    <source>
        <dbReference type="EMBL" id="AEI83009.1"/>
    </source>
</evidence>
<evidence type="ECO:0000256" key="3">
    <source>
        <dbReference type="ARBA" id="ARBA00023163"/>
    </source>
</evidence>
<dbReference type="InterPro" id="IPR008920">
    <property type="entry name" value="TF_FadR/GntR_C"/>
</dbReference>
<dbReference type="InterPro" id="IPR036390">
    <property type="entry name" value="WH_DNA-bd_sf"/>
</dbReference>
<dbReference type="HOGENOM" id="CLU_017584_5_1_4"/>
<geneLocation type="plasmid" evidence="5 6">
    <name>pBB2</name>
</geneLocation>
<sequence length="235" mass="25936">MSKALTIESTPSTRVETAIEKLREALLRGHFPPGASVREIDVCALCGVSRTPARSAMLALHSEGLLDYVAQKGYRARRFEMANTQDAYAIRGVVEGLACRLLVERGLAHLVVPRLQALVALGDKLIRNAEKAPFDTAAWSQMNADFHKILLEPMNPVFDEVSGYARRVPHAAPTTTADWRAQPDIDLIKSAQNDHRKIVNALANNEATRAEELMREHLYNAGEVLRRTLDATMAG</sequence>
<dbReference type="Gene3D" id="1.20.120.530">
    <property type="entry name" value="GntR ligand-binding domain-like"/>
    <property type="match status" value="1"/>
</dbReference>
<organism evidence="5 6">
    <name type="scientific">Cupriavidus necator (strain ATCC 43291 / DSM 13513 / CCUG 52238 / LMG 8453 / N-1)</name>
    <name type="common">Ralstonia eutropha</name>
    <dbReference type="NCBI Taxonomy" id="1042878"/>
    <lineage>
        <taxon>Bacteria</taxon>
        <taxon>Pseudomonadati</taxon>
        <taxon>Pseudomonadota</taxon>
        <taxon>Betaproteobacteria</taxon>
        <taxon>Burkholderiales</taxon>
        <taxon>Burkholderiaceae</taxon>
        <taxon>Cupriavidus</taxon>
    </lineage>
</organism>
<dbReference type="PANTHER" id="PTHR43537">
    <property type="entry name" value="TRANSCRIPTIONAL REGULATOR, GNTR FAMILY"/>
    <property type="match status" value="1"/>
</dbReference>
<dbReference type="Pfam" id="PF00392">
    <property type="entry name" value="GntR"/>
    <property type="match status" value="1"/>
</dbReference>